<dbReference type="AlphaFoldDB" id="A0A1Y3EVM2"/>
<evidence type="ECO:0000313" key="1">
    <source>
        <dbReference type="EMBL" id="OUC49203.1"/>
    </source>
</evidence>
<evidence type="ECO:0000313" key="2">
    <source>
        <dbReference type="Proteomes" id="UP000243006"/>
    </source>
</evidence>
<dbReference type="Proteomes" id="UP000243006">
    <property type="component" value="Unassembled WGS sequence"/>
</dbReference>
<gene>
    <name evidence="1" type="ORF">D917_00993</name>
</gene>
<protein>
    <submittedName>
        <fullName evidence="1">Uncharacterized protein</fullName>
    </submittedName>
</protein>
<dbReference type="EMBL" id="LVZM01001407">
    <property type="protein sequence ID" value="OUC49203.1"/>
    <property type="molecule type" value="Genomic_DNA"/>
</dbReference>
<accession>A0A1Y3EVM2</accession>
<sequence>MYNDMEQILHMYIMFRIKNCTNTSTGTFVEGSFITMNNTRTIWKSNQTGNAIYVSSYITKRQLFTTHGLPEMILLNDATAHASNEFQNFTANNIVIEIYSIRKFERMVCRR</sequence>
<proteinExistence type="predicted"/>
<comment type="caution">
    <text evidence="1">The sequence shown here is derived from an EMBL/GenBank/DDBJ whole genome shotgun (WGS) entry which is preliminary data.</text>
</comment>
<organism evidence="1 2">
    <name type="scientific">Trichinella nativa</name>
    <dbReference type="NCBI Taxonomy" id="6335"/>
    <lineage>
        <taxon>Eukaryota</taxon>
        <taxon>Metazoa</taxon>
        <taxon>Ecdysozoa</taxon>
        <taxon>Nematoda</taxon>
        <taxon>Enoplea</taxon>
        <taxon>Dorylaimia</taxon>
        <taxon>Trichinellida</taxon>
        <taxon>Trichinellidae</taxon>
        <taxon>Trichinella</taxon>
    </lineage>
</organism>
<name>A0A1Y3EVM2_9BILA</name>
<reference evidence="1 2" key="1">
    <citation type="submission" date="2015-04" db="EMBL/GenBank/DDBJ databases">
        <title>Draft genome of the roundworm Trichinella nativa.</title>
        <authorList>
            <person name="Mitreva M."/>
        </authorList>
    </citation>
    <scope>NUCLEOTIDE SEQUENCE [LARGE SCALE GENOMIC DNA]</scope>
    <source>
        <strain evidence="1 2">ISS45</strain>
    </source>
</reference>